<keyword evidence="1" id="KW-1133">Transmembrane helix</keyword>
<evidence type="ECO:0008006" key="4">
    <source>
        <dbReference type="Google" id="ProtNLM"/>
    </source>
</evidence>
<proteinExistence type="predicted"/>
<dbReference type="EMBL" id="JAZIBG010000035">
    <property type="protein sequence ID" value="MEF7615511.1"/>
    <property type="molecule type" value="Genomic_DNA"/>
</dbReference>
<reference evidence="2 3" key="1">
    <citation type="submission" date="2024-02" db="EMBL/GenBank/DDBJ databases">
        <title>Genome sequence of Aquincola sp. MAHUQ-54.</title>
        <authorList>
            <person name="Huq M.A."/>
        </authorList>
    </citation>
    <scope>NUCLEOTIDE SEQUENCE [LARGE SCALE GENOMIC DNA]</scope>
    <source>
        <strain evidence="2 3">MAHUQ-54</strain>
    </source>
</reference>
<sequence>MSNTTRHIAAALGWLIALPLVAVALFALGALPGSELHSTVVSVVWGSGLVAVFSSWALRDAPSHGKSRNVALGFTAAWFLVFFFAVFPYLFVTRGVRSGLVASLRFLSLCLGFAILWFGVPAVFSRLF</sequence>
<feature type="transmembrane region" description="Helical" evidence="1">
    <location>
        <begin position="104"/>
        <end position="124"/>
    </location>
</feature>
<feature type="transmembrane region" description="Helical" evidence="1">
    <location>
        <begin position="37"/>
        <end position="58"/>
    </location>
</feature>
<name>A0AAW9Q8Z4_9BURK</name>
<dbReference type="AlphaFoldDB" id="A0AAW9Q8Z4"/>
<evidence type="ECO:0000313" key="3">
    <source>
        <dbReference type="Proteomes" id="UP001336250"/>
    </source>
</evidence>
<protein>
    <recommendedName>
        <fullName evidence="4">Transmembrane protein</fullName>
    </recommendedName>
</protein>
<feature type="transmembrane region" description="Helical" evidence="1">
    <location>
        <begin position="12"/>
        <end position="31"/>
    </location>
</feature>
<keyword evidence="1" id="KW-0472">Membrane</keyword>
<dbReference type="Proteomes" id="UP001336250">
    <property type="component" value="Unassembled WGS sequence"/>
</dbReference>
<evidence type="ECO:0000256" key="1">
    <source>
        <dbReference type="SAM" id="Phobius"/>
    </source>
</evidence>
<gene>
    <name evidence="2" type="ORF">V4F39_16465</name>
</gene>
<accession>A0AAW9Q8Z4</accession>
<organism evidence="2 3">
    <name type="scientific">Aquincola agrisoli</name>
    <dbReference type="NCBI Taxonomy" id="3119538"/>
    <lineage>
        <taxon>Bacteria</taxon>
        <taxon>Pseudomonadati</taxon>
        <taxon>Pseudomonadota</taxon>
        <taxon>Betaproteobacteria</taxon>
        <taxon>Burkholderiales</taxon>
        <taxon>Sphaerotilaceae</taxon>
        <taxon>Aquincola</taxon>
    </lineage>
</organism>
<feature type="transmembrane region" description="Helical" evidence="1">
    <location>
        <begin position="70"/>
        <end position="92"/>
    </location>
</feature>
<keyword evidence="1" id="KW-0812">Transmembrane</keyword>
<evidence type="ECO:0000313" key="2">
    <source>
        <dbReference type="EMBL" id="MEF7615511.1"/>
    </source>
</evidence>
<keyword evidence="3" id="KW-1185">Reference proteome</keyword>
<comment type="caution">
    <text evidence="2">The sequence shown here is derived from an EMBL/GenBank/DDBJ whole genome shotgun (WGS) entry which is preliminary data.</text>
</comment>
<dbReference type="RefSeq" id="WP_332290795.1">
    <property type="nucleotide sequence ID" value="NZ_JAZIBG010000035.1"/>
</dbReference>